<dbReference type="PANTHER" id="PTHR30328">
    <property type="entry name" value="TRANSCRIPTIONAL REPRESSOR"/>
    <property type="match status" value="1"/>
</dbReference>
<accession>A0A9D2BQA8</accession>
<dbReference type="InterPro" id="IPR050109">
    <property type="entry name" value="HTH-type_TetR-like_transc_reg"/>
</dbReference>
<dbReference type="PANTHER" id="PTHR30328:SF54">
    <property type="entry name" value="HTH-TYPE TRANSCRIPTIONAL REPRESSOR SCO4008"/>
    <property type="match status" value="1"/>
</dbReference>
<name>A0A9D2BQA8_9BACT</name>
<dbReference type="Proteomes" id="UP000823847">
    <property type="component" value="Unassembled WGS sequence"/>
</dbReference>
<evidence type="ECO:0000256" key="1">
    <source>
        <dbReference type="ARBA" id="ARBA00023125"/>
    </source>
</evidence>
<evidence type="ECO:0000313" key="5">
    <source>
        <dbReference type="Proteomes" id="UP000823847"/>
    </source>
</evidence>
<evidence type="ECO:0000313" key="4">
    <source>
        <dbReference type="EMBL" id="HIX87249.1"/>
    </source>
</evidence>
<feature type="domain" description="HTH tetR-type" evidence="3">
    <location>
        <begin position="6"/>
        <end position="66"/>
    </location>
</feature>
<comment type="caution">
    <text evidence="4">The sequence shown here is derived from an EMBL/GenBank/DDBJ whole genome shotgun (WGS) entry which is preliminary data.</text>
</comment>
<evidence type="ECO:0000256" key="2">
    <source>
        <dbReference type="PROSITE-ProRule" id="PRU00335"/>
    </source>
</evidence>
<dbReference type="PRINTS" id="PR00455">
    <property type="entry name" value="HTHTETR"/>
</dbReference>
<dbReference type="PROSITE" id="PS50977">
    <property type="entry name" value="HTH_TETR_2"/>
    <property type="match status" value="1"/>
</dbReference>
<organism evidence="4 5">
    <name type="scientific">Candidatus Parabacteroides intestinigallinarum</name>
    <dbReference type="NCBI Taxonomy" id="2838722"/>
    <lineage>
        <taxon>Bacteria</taxon>
        <taxon>Pseudomonadati</taxon>
        <taxon>Bacteroidota</taxon>
        <taxon>Bacteroidia</taxon>
        <taxon>Bacteroidales</taxon>
        <taxon>Tannerellaceae</taxon>
        <taxon>Parabacteroides</taxon>
    </lineage>
</organism>
<protein>
    <submittedName>
        <fullName evidence="4">TetR/AcrR family transcriptional regulator</fullName>
    </submittedName>
</protein>
<gene>
    <name evidence="4" type="ORF">H9848_11700</name>
</gene>
<dbReference type="Gene3D" id="1.10.357.10">
    <property type="entry name" value="Tetracycline Repressor, domain 2"/>
    <property type="match status" value="1"/>
</dbReference>
<dbReference type="GO" id="GO:0003677">
    <property type="term" value="F:DNA binding"/>
    <property type="evidence" value="ECO:0007669"/>
    <property type="project" value="UniProtKB-UniRule"/>
</dbReference>
<dbReference type="InterPro" id="IPR001647">
    <property type="entry name" value="HTH_TetR"/>
</dbReference>
<dbReference type="AlphaFoldDB" id="A0A9D2BQA8"/>
<dbReference type="EMBL" id="DXEN01000086">
    <property type="protein sequence ID" value="HIX87249.1"/>
    <property type="molecule type" value="Genomic_DNA"/>
</dbReference>
<reference evidence="4" key="1">
    <citation type="journal article" date="2021" name="PeerJ">
        <title>Extensive microbial diversity within the chicken gut microbiome revealed by metagenomics and culture.</title>
        <authorList>
            <person name="Gilroy R."/>
            <person name="Ravi A."/>
            <person name="Getino M."/>
            <person name="Pursley I."/>
            <person name="Horton D.L."/>
            <person name="Alikhan N.F."/>
            <person name="Baker D."/>
            <person name="Gharbi K."/>
            <person name="Hall N."/>
            <person name="Watson M."/>
            <person name="Adriaenssens E.M."/>
            <person name="Foster-Nyarko E."/>
            <person name="Jarju S."/>
            <person name="Secka A."/>
            <person name="Antonio M."/>
            <person name="Oren A."/>
            <person name="Chaudhuri R.R."/>
            <person name="La Ragione R."/>
            <person name="Hildebrand F."/>
            <person name="Pallen M.J."/>
        </authorList>
    </citation>
    <scope>NUCLEOTIDE SEQUENCE</scope>
    <source>
        <strain evidence="4">ChiHecec2B26-12326</strain>
    </source>
</reference>
<reference evidence="4" key="2">
    <citation type="submission" date="2021-04" db="EMBL/GenBank/DDBJ databases">
        <authorList>
            <person name="Gilroy R."/>
        </authorList>
    </citation>
    <scope>NUCLEOTIDE SEQUENCE</scope>
    <source>
        <strain evidence="4">ChiHecec2B26-12326</strain>
    </source>
</reference>
<feature type="DNA-binding region" description="H-T-H motif" evidence="2">
    <location>
        <begin position="29"/>
        <end position="48"/>
    </location>
</feature>
<keyword evidence="1 2" id="KW-0238">DNA-binding</keyword>
<proteinExistence type="predicted"/>
<dbReference type="SUPFAM" id="SSF46689">
    <property type="entry name" value="Homeodomain-like"/>
    <property type="match status" value="1"/>
</dbReference>
<sequence length="204" mass="23742">MKENEQNKEQTILEAAEAEFLEKGYDGAKMLSIARRAGVAHSMLHYYYRSKENLFQAVMLRKTREIVPMFRGIFEQGLSFEETLNRIREARDHYLLTQVSQMPYFLLSEMLLKPENRAMVIGLLERVEPIQRVKEMLEAEIEAGRIRSIQFGDFLFMLLTFDTASLTAISACREKEGIETEVAERLIASYREHNMQLILEALKP</sequence>
<dbReference type="Pfam" id="PF00440">
    <property type="entry name" value="TetR_N"/>
    <property type="match status" value="1"/>
</dbReference>
<evidence type="ECO:0000259" key="3">
    <source>
        <dbReference type="PROSITE" id="PS50977"/>
    </source>
</evidence>
<dbReference type="InterPro" id="IPR009057">
    <property type="entry name" value="Homeodomain-like_sf"/>
</dbReference>